<gene>
    <name evidence="2" type="ORF">SAMN06265353_1278</name>
</gene>
<organism evidence="2 3">
    <name type="scientific">Hydrogenobacter hydrogenophilus</name>
    <dbReference type="NCBI Taxonomy" id="35835"/>
    <lineage>
        <taxon>Bacteria</taxon>
        <taxon>Pseudomonadati</taxon>
        <taxon>Aquificota</taxon>
        <taxon>Aquificia</taxon>
        <taxon>Aquificales</taxon>
        <taxon>Aquificaceae</taxon>
        <taxon>Hydrogenobacter</taxon>
    </lineage>
</organism>
<dbReference type="OrthoDB" id="9810842at2"/>
<dbReference type="InterPro" id="IPR016772">
    <property type="entry name" value="UCP020408"/>
</dbReference>
<reference evidence="3" key="1">
    <citation type="submission" date="2017-09" db="EMBL/GenBank/DDBJ databases">
        <authorList>
            <person name="Varghese N."/>
            <person name="Submissions S."/>
        </authorList>
    </citation>
    <scope>NUCLEOTIDE SEQUENCE [LARGE SCALE GENOMIC DNA]</scope>
    <source>
        <strain evidence="3">DSM 2913</strain>
    </source>
</reference>
<keyword evidence="3" id="KW-1185">Reference proteome</keyword>
<protein>
    <recommendedName>
        <fullName evidence="4">DUF2325 domain-containing protein</fullName>
    </recommendedName>
</protein>
<evidence type="ECO:0008006" key="4">
    <source>
        <dbReference type="Google" id="ProtNLM"/>
    </source>
</evidence>
<name>A0A285P5D0_9AQUI</name>
<evidence type="ECO:0000313" key="2">
    <source>
        <dbReference type="EMBL" id="SNZ15081.1"/>
    </source>
</evidence>
<dbReference type="RefSeq" id="WP_096602537.1">
    <property type="nucleotide sequence ID" value="NZ_OBEN01000007.1"/>
</dbReference>
<evidence type="ECO:0000256" key="1">
    <source>
        <dbReference type="ARBA" id="ARBA00007189"/>
    </source>
</evidence>
<dbReference type="Pfam" id="PF10087">
    <property type="entry name" value="DUF2325"/>
    <property type="match status" value="1"/>
</dbReference>
<dbReference type="Proteomes" id="UP000218627">
    <property type="component" value="Unassembled WGS sequence"/>
</dbReference>
<proteinExistence type="inferred from homology"/>
<dbReference type="AlphaFoldDB" id="A0A285P5D0"/>
<comment type="similarity">
    <text evidence="1">Belongs to the UPF0751 family.</text>
</comment>
<dbReference type="EMBL" id="OBEN01000007">
    <property type="protein sequence ID" value="SNZ15081.1"/>
    <property type="molecule type" value="Genomic_DNA"/>
</dbReference>
<evidence type="ECO:0000313" key="3">
    <source>
        <dbReference type="Proteomes" id="UP000218627"/>
    </source>
</evidence>
<accession>A0A285P5D0</accession>
<sequence>MKLVVLGGHDRLRSRATKLAKKYNLTVKFINQETQQNIDSALACADFVIIFTSLSGHNMVKLAKRYAKDRCIFCNSHGVCTLEKKIKELIKLYECTNLGKEGSEKKPKNL</sequence>